<keyword evidence="3" id="KW-1185">Reference proteome</keyword>
<dbReference type="Proteomes" id="UP000242188">
    <property type="component" value="Unassembled WGS sequence"/>
</dbReference>
<dbReference type="EMBL" id="NEDP02005559">
    <property type="protein sequence ID" value="OWF38653.1"/>
    <property type="molecule type" value="Genomic_DNA"/>
</dbReference>
<sequence length="89" mass="9941">MPGDTGTEVYMLLLHLVRNEVPADQRVYLHCFSGDEYVLSQWSAAFPNLYLEFTRMVKSFSGPLIRALKAVTANKIVLETDAPYFVGAG</sequence>
<organism evidence="2 3">
    <name type="scientific">Mizuhopecten yessoensis</name>
    <name type="common">Japanese scallop</name>
    <name type="synonym">Patinopecten yessoensis</name>
    <dbReference type="NCBI Taxonomy" id="6573"/>
    <lineage>
        <taxon>Eukaryota</taxon>
        <taxon>Metazoa</taxon>
        <taxon>Spiralia</taxon>
        <taxon>Lophotrochozoa</taxon>
        <taxon>Mollusca</taxon>
        <taxon>Bivalvia</taxon>
        <taxon>Autobranchia</taxon>
        <taxon>Pteriomorphia</taxon>
        <taxon>Pectinida</taxon>
        <taxon>Pectinoidea</taxon>
        <taxon>Pectinidae</taxon>
        <taxon>Mizuhopecten</taxon>
    </lineage>
</organism>
<dbReference type="OrthoDB" id="6131281at2759"/>
<dbReference type="AlphaFoldDB" id="A0A210PQ93"/>
<dbReference type="PANTHER" id="PTHR46363:SF1">
    <property type="entry name" value="DEOXYRIBONUCLEASE TATDN2-RELATED"/>
    <property type="match status" value="1"/>
</dbReference>
<reference evidence="2 3" key="1">
    <citation type="journal article" date="2017" name="Nat. Ecol. Evol.">
        <title>Scallop genome provides insights into evolution of bilaterian karyotype and development.</title>
        <authorList>
            <person name="Wang S."/>
            <person name="Zhang J."/>
            <person name="Jiao W."/>
            <person name="Li J."/>
            <person name="Xun X."/>
            <person name="Sun Y."/>
            <person name="Guo X."/>
            <person name="Huan P."/>
            <person name="Dong B."/>
            <person name="Zhang L."/>
            <person name="Hu X."/>
            <person name="Sun X."/>
            <person name="Wang J."/>
            <person name="Zhao C."/>
            <person name="Wang Y."/>
            <person name="Wang D."/>
            <person name="Huang X."/>
            <person name="Wang R."/>
            <person name="Lv J."/>
            <person name="Li Y."/>
            <person name="Zhang Z."/>
            <person name="Liu B."/>
            <person name="Lu W."/>
            <person name="Hui Y."/>
            <person name="Liang J."/>
            <person name="Zhou Z."/>
            <person name="Hou R."/>
            <person name="Li X."/>
            <person name="Liu Y."/>
            <person name="Li H."/>
            <person name="Ning X."/>
            <person name="Lin Y."/>
            <person name="Zhao L."/>
            <person name="Xing Q."/>
            <person name="Dou J."/>
            <person name="Li Y."/>
            <person name="Mao J."/>
            <person name="Guo H."/>
            <person name="Dou H."/>
            <person name="Li T."/>
            <person name="Mu C."/>
            <person name="Jiang W."/>
            <person name="Fu Q."/>
            <person name="Fu X."/>
            <person name="Miao Y."/>
            <person name="Liu J."/>
            <person name="Yu Q."/>
            <person name="Li R."/>
            <person name="Liao H."/>
            <person name="Li X."/>
            <person name="Kong Y."/>
            <person name="Jiang Z."/>
            <person name="Chourrout D."/>
            <person name="Li R."/>
            <person name="Bao Z."/>
        </authorList>
    </citation>
    <scope>NUCLEOTIDE SEQUENCE [LARGE SCALE GENOMIC DNA]</scope>
    <source>
        <strain evidence="2 3">PY_sf001</strain>
    </source>
</reference>
<dbReference type="Pfam" id="PF01026">
    <property type="entry name" value="TatD_DNase"/>
    <property type="match status" value="1"/>
</dbReference>
<evidence type="ECO:0000256" key="1">
    <source>
        <dbReference type="ARBA" id="ARBA00009275"/>
    </source>
</evidence>
<dbReference type="PANTHER" id="PTHR46363">
    <property type="entry name" value="DEOXYRIBONUCLEASE TATDN2-RELATED"/>
    <property type="match status" value="1"/>
</dbReference>
<proteinExistence type="inferred from homology"/>
<comment type="caution">
    <text evidence="2">The sequence shown here is derived from an EMBL/GenBank/DDBJ whole genome shotgun (WGS) entry which is preliminary data.</text>
</comment>
<dbReference type="GO" id="GO:0016788">
    <property type="term" value="F:hydrolase activity, acting on ester bonds"/>
    <property type="evidence" value="ECO:0007669"/>
    <property type="project" value="InterPro"/>
</dbReference>
<name>A0A210PQ93_MIZYE</name>
<dbReference type="SUPFAM" id="SSF51556">
    <property type="entry name" value="Metallo-dependent hydrolases"/>
    <property type="match status" value="1"/>
</dbReference>
<dbReference type="Gene3D" id="3.20.20.140">
    <property type="entry name" value="Metal-dependent hydrolases"/>
    <property type="match status" value="1"/>
</dbReference>
<dbReference type="InterPro" id="IPR001130">
    <property type="entry name" value="TatD-like"/>
</dbReference>
<gene>
    <name evidence="2" type="ORF">KP79_PYT25235</name>
</gene>
<dbReference type="InterPro" id="IPR032466">
    <property type="entry name" value="Metal_Hydrolase"/>
</dbReference>
<comment type="similarity">
    <text evidence="1">Belongs to the metallo-dependent hydrolases superfamily. TatD-type hydrolase family.</text>
</comment>
<accession>A0A210PQ93</accession>
<evidence type="ECO:0000313" key="3">
    <source>
        <dbReference type="Proteomes" id="UP000242188"/>
    </source>
</evidence>
<evidence type="ECO:0000313" key="2">
    <source>
        <dbReference type="EMBL" id="OWF38653.1"/>
    </source>
</evidence>
<protein>
    <submittedName>
        <fullName evidence="2">Deoxyribonuclease TATDN2</fullName>
    </submittedName>
</protein>